<keyword evidence="1" id="KW-0812">Transmembrane</keyword>
<protein>
    <submittedName>
        <fullName evidence="2">UPF0754 family membrane protein</fullName>
    </submittedName>
</protein>
<organism evidence="2 3">
    <name type="scientific">Skeletonema marinoi</name>
    <dbReference type="NCBI Taxonomy" id="267567"/>
    <lineage>
        <taxon>Eukaryota</taxon>
        <taxon>Sar</taxon>
        <taxon>Stramenopiles</taxon>
        <taxon>Ochrophyta</taxon>
        <taxon>Bacillariophyta</taxon>
        <taxon>Coscinodiscophyceae</taxon>
        <taxon>Thalassiosirophycidae</taxon>
        <taxon>Thalassiosirales</taxon>
        <taxon>Skeletonemataceae</taxon>
        <taxon>Skeletonema</taxon>
        <taxon>Skeletonema marinoi-dohrnii complex</taxon>
    </lineage>
</organism>
<sequence>MSVARRHKTCHGFEFDVNLTFSSLTLHSAGFVGYLTNVLALEMTFRPIEFFGIELFRIKGQPWGFFGWQGIIPTKSEKMASICFDLMTTKLLNLKEIFDRLDPKRFSEVMEDAIMLMLDSIVEEVAMKYMPNVWSMLPKKVKDEIIVVMNIESETFLTTFMEEVKEHIDDVLDIKQMTVAACVREKRLVNKIFQECGDKEFTFIRRSGFYFGFLFGLIQMGVFFVYDASWVLPFFGFLVGWATNWVALKVIFRPLNPIKIGCFTLHGIFLKRQMEVSETFARVNCVEILHTKAIWEEILSGPKSKNFFAMLRAHSIVFTERLVGGMKPITIAAMGSQQFSEMKEEIAQKIADKLPSVMPHSYEYTTEALDMENTIRERMQKLPYPEFEGVLHPAFEEDEILLILVGGLLGLVAGGIQVVAMY</sequence>
<feature type="transmembrane region" description="Helical" evidence="1">
    <location>
        <begin position="208"/>
        <end position="226"/>
    </location>
</feature>
<dbReference type="EMBL" id="JATAAI010000013">
    <property type="protein sequence ID" value="KAK1741416.1"/>
    <property type="molecule type" value="Genomic_DNA"/>
</dbReference>
<dbReference type="PANTHER" id="PTHR35791:SF1">
    <property type="entry name" value="UPF0754 MEMBRANE PROTEIN YHEB"/>
    <property type="match status" value="1"/>
</dbReference>
<evidence type="ECO:0000256" key="1">
    <source>
        <dbReference type="SAM" id="Phobius"/>
    </source>
</evidence>
<keyword evidence="1" id="KW-1133">Transmembrane helix</keyword>
<dbReference type="PANTHER" id="PTHR35791">
    <property type="entry name" value="UPF0754 MEMBRANE PROTEIN YHEB"/>
    <property type="match status" value="1"/>
</dbReference>
<proteinExistence type="predicted"/>
<keyword evidence="1" id="KW-0472">Membrane</keyword>
<dbReference type="Proteomes" id="UP001224775">
    <property type="component" value="Unassembled WGS sequence"/>
</dbReference>
<gene>
    <name evidence="2" type="ORF">QTG54_007894</name>
</gene>
<name>A0AAD9DBH6_9STRA</name>
<evidence type="ECO:0000313" key="3">
    <source>
        <dbReference type="Proteomes" id="UP001224775"/>
    </source>
</evidence>
<evidence type="ECO:0000313" key="2">
    <source>
        <dbReference type="EMBL" id="KAK1741416.1"/>
    </source>
</evidence>
<feature type="transmembrane region" description="Helical" evidence="1">
    <location>
        <begin position="232"/>
        <end position="252"/>
    </location>
</feature>
<accession>A0AAD9DBH6</accession>
<keyword evidence="3" id="KW-1185">Reference proteome</keyword>
<comment type="caution">
    <text evidence="2">The sequence shown here is derived from an EMBL/GenBank/DDBJ whole genome shotgun (WGS) entry which is preliminary data.</text>
</comment>
<dbReference type="AlphaFoldDB" id="A0AAD9DBH6"/>
<feature type="transmembrane region" description="Helical" evidence="1">
    <location>
        <begin position="400"/>
        <end position="420"/>
    </location>
</feature>
<reference evidence="2" key="1">
    <citation type="submission" date="2023-06" db="EMBL/GenBank/DDBJ databases">
        <title>Survivors Of The Sea: Transcriptome response of Skeletonema marinoi to long-term dormancy.</title>
        <authorList>
            <person name="Pinder M.I.M."/>
            <person name="Kourtchenko O."/>
            <person name="Robertson E.K."/>
            <person name="Larsson T."/>
            <person name="Maumus F."/>
            <person name="Osuna-Cruz C.M."/>
            <person name="Vancaester E."/>
            <person name="Stenow R."/>
            <person name="Vandepoele K."/>
            <person name="Ploug H."/>
            <person name="Bruchert V."/>
            <person name="Godhe A."/>
            <person name="Topel M."/>
        </authorList>
    </citation>
    <scope>NUCLEOTIDE SEQUENCE</scope>
    <source>
        <strain evidence="2">R05AC</strain>
    </source>
</reference>